<name>A0A1N6SZ21_9GAMM</name>
<protein>
    <submittedName>
        <fullName evidence="1">Tryptophan-rich protein (DUF2389)</fullName>
    </submittedName>
</protein>
<dbReference type="OrthoDB" id="5592973at2"/>
<dbReference type="EMBL" id="UGYV01000001">
    <property type="protein sequence ID" value="SUI76425.1"/>
    <property type="molecule type" value="Genomic_DNA"/>
</dbReference>
<dbReference type="RefSeq" id="WP_076496522.1">
    <property type="nucleotide sequence ID" value="NZ_FTNN01000001.1"/>
</dbReference>
<dbReference type="STRING" id="365591.SAMN05421840_101272"/>
<accession>A0A1N6SZ21</accession>
<dbReference type="NCBIfam" id="TIGR02450">
    <property type="entry name" value="TIGR02450 family Trp-rich protein"/>
    <property type="match status" value="1"/>
</dbReference>
<accession>A0A380AAH7</accession>
<dbReference type="AlphaFoldDB" id="A0A1N6SZ21"/>
<organism evidence="1 2">
    <name type="scientific">Shewanella morhuae</name>
    <dbReference type="NCBI Taxonomy" id="365591"/>
    <lineage>
        <taxon>Bacteria</taxon>
        <taxon>Pseudomonadati</taxon>
        <taxon>Pseudomonadota</taxon>
        <taxon>Gammaproteobacteria</taxon>
        <taxon>Alteromonadales</taxon>
        <taxon>Shewanellaceae</taxon>
        <taxon>Shewanella</taxon>
    </lineage>
</organism>
<evidence type="ECO:0000313" key="2">
    <source>
        <dbReference type="Proteomes" id="UP000255061"/>
    </source>
</evidence>
<gene>
    <name evidence="1" type="ORF">NCTC10736_01919</name>
</gene>
<dbReference type="InterPro" id="IPR012663">
    <property type="entry name" value="CHP02450_Tryp"/>
</dbReference>
<reference evidence="1 2" key="1">
    <citation type="submission" date="2018-06" db="EMBL/GenBank/DDBJ databases">
        <authorList>
            <consortium name="Pathogen Informatics"/>
            <person name="Doyle S."/>
        </authorList>
    </citation>
    <scope>NUCLEOTIDE SEQUENCE [LARGE SCALE GENOMIC DNA]</scope>
    <source>
        <strain evidence="1 2">NCTC10736</strain>
    </source>
</reference>
<sequence>MNKINPKKLLNSKWTAVKPADKEKHFLITEIEFDEEGLVVLCSIEAVMSKRVIPINWLDLKDETHWLQGWK</sequence>
<evidence type="ECO:0000313" key="1">
    <source>
        <dbReference type="EMBL" id="SUI76425.1"/>
    </source>
</evidence>
<dbReference type="Pfam" id="PF09493">
    <property type="entry name" value="DUF2389"/>
    <property type="match status" value="1"/>
</dbReference>
<dbReference type="Proteomes" id="UP000255061">
    <property type="component" value="Unassembled WGS sequence"/>
</dbReference>
<proteinExistence type="predicted"/>